<dbReference type="Proteomes" id="UP000626210">
    <property type="component" value="Unassembled WGS sequence"/>
</dbReference>
<dbReference type="PANTHER" id="PTHR35585">
    <property type="entry name" value="HHE DOMAIN PROTEIN (AFU_ORTHOLOGUE AFUA_4G00730)"/>
    <property type="match status" value="1"/>
</dbReference>
<dbReference type="EMBL" id="BMYK01000007">
    <property type="protein sequence ID" value="GHC84526.1"/>
    <property type="molecule type" value="Genomic_DNA"/>
</dbReference>
<dbReference type="Pfam" id="PF01814">
    <property type="entry name" value="Hemerythrin"/>
    <property type="match status" value="1"/>
</dbReference>
<keyword evidence="3" id="KW-1185">Reference proteome</keyword>
<accession>A0ABQ3G367</accession>
<evidence type="ECO:0000313" key="2">
    <source>
        <dbReference type="EMBL" id="GHC84526.1"/>
    </source>
</evidence>
<gene>
    <name evidence="2" type="ORF">GCM10007320_29040</name>
</gene>
<comment type="caution">
    <text evidence="2">The sequence shown here is derived from an EMBL/GenBank/DDBJ whole genome shotgun (WGS) entry which is preliminary data.</text>
</comment>
<dbReference type="PANTHER" id="PTHR35585:SF1">
    <property type="entry name" value="HHE DOMAIN PROTEIN (AFU_ORTHOLOGUE AFUA_4G00730)"/>
    <property type="match status" value="1"/>
</dbReference>
<feature type="domain" description="Hemerythrin-like" evidence="1">
    <location>
        <begin position="12"/>
        <end position="126"/>
    </location>
</feature>
<reference evidence="3" key="1">
    <citation type="journal article" date="2019" name="Int. J. Syst. Evol. Microbiol.">
        <title>The Global Catalogue of Microorganisms (GCM) 10K type strain sequencing project: providing services to taxonomists for standard genome sequencing and annotation.</title>
        <authorList>
            <consortium name="The Broad Institute Genomics Platform"/>
            <consortium name="The Broad Institute Genome Sequencing Center for Infectious Disease"/>
            <person name="Wu L."/>
            <person name="Ma J."/>
        </authorList>
    </citation>
    <scope>NUCLEOTIDE SEQUENCE [LARGE SCALE GENOMIC DNA]</scope>
    <source>
        <strain evidence="3">KCTC 23314</strain>
    </source>
</reference>
<protein>
    <recommendedName>
        <fullName evidence="1">Hemerythrin-like domain-containing protein</fullName>
    </recommendedName>
</protein>
<evidence type="ECO:0000313" key="3">
    <source>
        <dbReference type="Proteomes" id="UP000626210"/>
    </source>
</evidence>
<dbReference type="InterPro" id="IPR012312">
    <property type="entry name" value="Hemerythrin-like"/>
</dbReference>
<organism evidence="2 3">
    <name type="scientific">Pseudorhodoferax aquiterrae</name>
    <dbReference type="NCBI Taxonomy" id="747304"/>
    <lineage>
        <taxon>Bacteria</taxon>
        <taxon>Pseudomonadati</taxon>
        <taxon>Pseudomonadota</taxon>
        <taxon>Betaproteobacteria</taxon>
        <taxon>Burkholderiales</taxon>
        <taxon>Comamonadaceae</taxon>
    </lineage>
</organism>
<evidence type="ECO:0000259" key="1">
    <source>
        <dbReference type="Pfam" id="PF01814"/>
    </source>
</evidence>
<dbReference type="Gene3D" id="1.20.120.520">
    <property type="entry name" value="nmb1532 protein domain like"/>
    <property type="match status" value="1"/>
</dbReference>
<sequence>MTPWSAQLLPTATNMVRLDHTHVLSTFHQYKASAPARVRIGLANTICLALEVHAQLEEEIFYPAVREVAPELVVDSAAEHQQMREAIARLRRCDAEDPDHEEQLMALMRLVMHHVADEETLVLPAAERLLPGRLGEIGLQMTRRRIALVAPRSGEIALNLGRAASGNKLLLAGGAVAALGLLMLGRRAGWQAMRSASRD</sequence>
<dbReference type="RefSeq" id="WP_189687655.1">
    <property type="nucleotide sequence ID" value="NZ_BMYK01000007.1"/>
</dbReference>
<name>A0ABQ3G367_9BURK</name>
<proteinExistence type="predicted"/>